<evidence type="ECO:0000256" key="19">
    <source>
        <dbReference type="ARBA" id="ARBA00057179"/>
    </source>
</evidence>
<evidence type="ECO:0000256" key="2">
    <source>
        <dbReference type="ARBA" id="ARBA00004496"/>
    </source>
</evidence>
<comment type="catalytic activity">
    <reaction evidence="15">
        <text>a 5'-end (N(7)-methyl 5'-triphosphoguanosine)-ribonucleoside in snoRNA + S-adenosyl-L-methionine = a 5'-end (N(2),N(7)-dimethyl 5'-triphosphoguanosine)-ribonucleoside in snoRNA + S-adenosyl-L-homocysteine + H(+)</text>
        <dbReference type="Rhea" id="RHEA:78475"/>
        <dbReference type="Rhea" id="RHEA-COMP:19086"/>
        <dbReference type="Rhea" id="RHEA-COMP:19088"/>
        <dbReference type="ChEBI" id="CHEBI:15378"/>
        <dbReference type="ChEBI" id="CHEBI:57856"/>
        <dbReference type="ChEBI" id="CHEBI:59789"/>
        <dbReference type="ChEBI" id="CHEBI:156461"/>
        <dbReference type="ChEBI" id="CHEBI:172880"/>
    </reaction>
    <physiologicalReaction direction="left-to-right" evidence="15">
        <dbReference type="Rhea" id="RHEA:78476"/>
    </physiologicalReaction>
</comment>
<evidence type="ECO:0000256" key="10">
    <source>
        <dbReference type="ARBA" id="ARBA00023015"/>
    </source>
</evidence>
<feature type="compositionally biased region" description="Low complexity" evidence="23">
    <location>
        <begin position="185"/>
        <end position="207"/>
    </location>
</feature>
<dbReference type="Gene3D" id="3.40.50.150">
    <property type="entry name" value="Vaccinia Virus protein VP39"/>
    <property type="match status" value="1"/>
</dbReference>
<comment type="catalytic activity">
    <reaction evidence="17">
        <text>a 5'-end (N(7)-methyl 5'-triphosphoguanosine)-ribonucleoside in snRNA + S-adenosyl-L-methionine = a 5'-end (N(2),N(7)-dimethyl 5'-triphosphoguanosine)-ribonucleoside in snRNA + S-adenosyl-L-homocysteine + H(+)</text>
        <dbReference type="Rhea" id="RHEA:78471"/>
        <dbReference type="Rhea" id="RHEA-COMP:19085"/>
        <dbReference type="Rhea" id="RHEA-COMP:19087"/>
        <dbReference type="ChEBI" id="CHEBI:15378"/>
        <dbReference type="ChEBI" id="CHEBI:57856"/>
        <dbReference type="ChEBI" id="CHEBI:59789"/>
        <dbReference type="ChEBI" id="CHEBI:156461"/>
        <dbReference type="ChEBI" id="CHEBI:172880"/>
    </reaction>
    <physiologicalReaction direction="left-to-right" evidence="17">
        <dbReference type="Rhea" id="RHEA:78472"/>
    </physiologicalReaction>
</comment>
<feature type="region of interest" description="Disordered" evidence="23">
    <location>
        <begin position="185"/>
        <end position="230"/>
    </location>
</feature>
<evidence type="ECO:0000256" key="9">
    <source>
        <dbReference type="ARBA" id="ARBA00022691"/>
    </source>
</evidence>
<comment type="catalytic activity">
    <reaction evidence="14">
        <text>a 5'-end (N(2),N(7)-dimethyl 5'-triphosphoguanosine)-ribonucleoside in snoRNA + S-adenosyl-L-methionine = a 5'-end (N(2),N(2),N(7)-trimethyl 5'-triphosphoguanosine)-ribonucleoside in snoRNA + S-adenosyl-L-homocysteine + H(+)</text>
        <dbReference type="Rhea" id="RHEA:78507"/>
        <dbReference type="Rhea" id="RHEA-COMP:19088"/>
        <dbReference type="Rhea" id="RHEA-COMP:19090"/>
        <dbReference type="ChEBI" id="CHEBI:15378"/>
        <dbReference type="ChEBI" id="CHEBI:57856"/>
        <dbReference type="ChEBI" id="CHEBI:59789"/>
        <dbReference type="ChEBI" id="CHEBI:167623"/>
        <dbReference type="ChEBI" id="CHEBI:172880"/>
    </reaction>
    <physiologicalReaction direction="left-to-right" evidence="14">
        <dbReference type="Rhea" id="RHEA:78508"/>
    </physiologicalReaction>
</comment>
<dbReference type="Proteomes" id="UP000318582">
    <property type="component" value="Unassembled WGS sequence"/>
</dbReference>
<feature type="region of interest" description="Disordered" evidence="23">
    <location>
        <begin position="280"/>
        <end position="318"/>
    </location>
</feature>
<evidence type="ECO:0000313" key="25">
    <source>
        <dbReference type="Proteomes" id="UP000318582"/>
    </source>
</evidence>
<evidence type="ECO:0000256" key="5">
    <source>
        <dbReference type="ARBA" id="ARBA00022490"/>
    </source>
</evidence>
<comment type="function">
    <text evidence="19">Catalyzes the 2 serial methylation steps for the conversion of the 7-monomethylguanosine (m(7)G) caps of snRNAs and snoRNAs to a 2,2,7-trimethylguanosine (m(2,2,7)G) cap structure. The enzyme is specific for guanine, and N7 methylation must precede N2 methylation. Hypermethylation of the m7G cap of U snRNAs leads to their concentration in nuclear foci, their colocalization with coilin and the formation of canonical Cajal bodies (CBs). Plays a role in transcriptional regulation.</text>
</comment>
<evidence type="ECO:0000256" key="8">
    <source>
        <dbReference type="ARBA" id="ARBA00022679"/>
    </source>
</evidence>
<dbReference type="PANTHER" id="PTHR14741">
    <property type="entry name" value="S-ADENOSYLMETHIONINE-DEPENDENT METHYLTRANSFERASE RELATED"/>
    <property type="match status" value="1"/>
</dbReference>
<keyword evidence="12" id="KW-0539">Nucleus</keyword>
<evidence type="ECO:0000256" key="6">
    <source>
        <dbReference type="ARBA" id="ARBA00022553"/>
    </source>
</evidence>
<dbReference type="EMBL" id="QEAQ01000097">
    <property type="protein sequence ID" value="TPX55736.1"/>
    <property type="molecule type" value="Genomic_DNA"/>
</dbReference>
<dbReference type="STRING" id="109895.A0A507DW24"/>
<dbReference type="GO" id="GO:0071164">
    <property type="term" value="F:RNA cap trimethylguanosine synthase activity"/>
    <property type="evidence" value="ECO:0007669"/>
    <property type="project" value="TreeGrafter"/>
</dbReference>
<reference evidence="24 25" key="1">
    <citation type="journal article" date="2019" name="Sci. Rep.">
        <title>Comparative genomics of chytrid fungi reveal insights into the obligate biotrophic and pathogenic lifestyle of Synchytrium endobioticum.</title>
        <authorList>
            <person name="van de Vossenberg B.T.L.H."/>
            <person name="Warris S."/>
            <person name="Nguyen H.D.T."/>
            <person name="van Gent-Pelzer M.P.E."/>
            <person name="Joly D.L."/>
            <person name="van de Geest H.C."/>
            <person name="Bonants P.J.M."/>
            <person name="Smith D.S."/>
            <person name="Levesque C.A."/>
            <person name="van der Lee T.A.J."/>
        </authorList>
    </citation>
    <scope>NUCLEOTIDE SEQUENCE [LARGE SCALE GENOMIC DNA]</scope>
    <source>
        <strain evidence="24 25">CBS 809.83</strain>
    </source>
</reference>
<dbReference type="AlphaFoldDB" id="A0A507DW24"/>
<dbReference type="PANTHER" id="PTHR14741:SF32">
    <property type="entry name" value="TRIMETHYLGUANOSINE SYNTHASE"/>
    <property type="match status" value="1"/>
</dbReference>
<comment type="catalytic activity">
    <reaction evidence="16">
        <text>a 5'-end (N(2),N(7)-dimethyl 5'-triphosphoguanosine)-ribonucleoside in snRNA + S-adenosyl-L-methionine = a 5'-end (N(2),N(2),N(7)-trimethyl 5'-triphosphoguanosine)-ribonucleoside in snRNA + S-adenosyl-L-homocysteine + H(+)</text>
        <dbReference type="Rhea" id="RHEA:78479"/>
        <dbReference type="Rhea" id="RHEA-COMP:19087"/>
        <dbReference type="Rhea" id="RHEA-COMP:19089"/>
        <dbReference type="ChEBI" id="CHEBI:15378"/>
        <dbReference type="ChEBI" id="CHEBI:57856"/>
        <dbReference type="ChEBI" id="CHEBI:59789"/>
        <dbReference type="ChEBI" id="CHEBI:167623"/>
        <dbReference type="ChEBI" id="CHEBI:172880"/>
    </reaction>
    <physiologicalReaction direction="left-to-right" evidence="16">
        <dbReference type="Rhea" id="RHEA:78480"/>
    </physiologicalReaction>
</comment>
<evidence type="ECO:0000256" key="4">
    <source>
        <dbReference type="ARBA" id="ARBA00018517"/>
    </source>
</evidence>
<evidence type="ECO:0000256" key="23">
    <source>
        <dbReference type="SAM" id="MobiDB-lite"/>
    </source>
</evidence>
<feature type="compositionally biased region" description="Polar residues" evidence="23">
    <location>
        <begin position="331"/>
        <end position="355"/>
    </location>
</feature>
<keyword evidence="8" id="KW-0808">Transferase</keyword>
<comment type="subcellular location">
    <subcellularLocation>
        <location evidence="2">Cytoplasm</location>
    </subcellularLocation>
    <subcellularLocation>
        <location evidence="1">Nucleus</location>
        <location evidence="1">Cajal body</location>
    </subcellularLocation>
    <subcellularLocation>
        <location evidence="3">Nucleus</location>
        <location evidence="3">Nucleolus</location>
    </subcellularLocation>
</comment>
<feature type="region of interest" description="Disordered" evidence="23">
    <location>
        <begin position="331"/>
        <end position="356"/>
    </location>
</feature>
<evidence type="ECO:0000256" key="18">
    <source>
        <dbReference type="ARBA" id="ARBA00049790"/>
    </source>
</evidence>
<keyword evidence="11" id="KW-0804">Transcription</keyword>
<keyword evidence="6" id="KW-0597">Phosphoprotein</keyword>
<organism evidence="24 25">
    <name type="scientific">Powellomyces hirtus</name>
    <dbReference type="NCBI Taxonomy" id="109895"/>
    <lineage>
        <taxon>Eukaryota</taxon>
        <taxon>Fungi</taxon>
        <taxon>Fungi incertae sedis</taxon>
        <taxon>Chytridiomycota</taxon>
        <taxon>Chytridiomycota incertae sedis</taxon>
        <taxon>Chytridiomycetes</taxon>
        <taxon>Spizellomycetales</taxon>
        <taxon>Powellomycetaceae</taxon>
        <taxon>Powellomyces</taxon>
    </lineage>
</organism>
<evidence type="ECO:0000313" key="24">
    <source>
        <dbReference type="EMBL" id="TPX55736.1"/>
    </source>
</evidence>
<dbReference type="SUPFAM" id="SSF53335">
    <property type="entry name" value="S-adenosyl-L-methionine-dependent methyltransferases"/>
    <property type="match status" value="1"/>
</dbReference>
<gene>
    <name evidence="24" type="ORF">PhCBS80983_g05066</name>
</gene>
<feature type="compositionally biased region" description="Polar residues" evidence="23">
    <location>
        <begin position="286"/>
        <end position="300"/>
    </location>
</feature>
<feature type="compositionally biased region" description="Low complexity" evidence="23">
    <location>
        <begin position="618"/>
        <end position="632"/>
    </location>
</feature>
<evidence type="ECO:0000256" key="7">
    <source>
        <dbReference type="ARBA" id="ARBA00022603"/>
    </source>
</evidence>
<evidence type="ECO:0000256" key="21">
    <source>
        <dbReference type="ARBA" id="ARBA00079339"/>
    </source>
</evidence>
<keyword evidence="25" id="KW-1185">Reference proteome</keyword>
<feature type="compositionally biased region" description="Acidic residues" evidence="23">
    <location>
        <begin position="655"/>
        <end position="668"/>
    </location>
</feature>
<keyword evidence="5" id="KW-0963">Cytoplasm</keyword>
<protein>
    <recommendedName>
        <fullName evidence="4">Trimethylguanosine synthase</fullName>
    </recommendedName>
    <alternativeName>
        <fullName evidence="18">Cap-specific guanine-N(2) methyltransferase</fullName>
    </alternativeName>
    <alternativeName>
        <fullName evidence="21">Nuclear receptor coactivator 6-interacting protein</fullName>
    </alternativeName>
    <alternativeName>
        <fullName evidence="22">PRIP-interacting protein with methyltransferase motif</fullName>
    </alternativeName>
</protein>
<comment type="subunit">
    <text evidence="20">May form homooligomers. Interacts with CREBBP/CBP, EED/WAIT1, EP300/P300, NCOA6/PRIP, PPARBP/PBP and SMN.</text>
</comment>
<evidence type="ECO:0000256" key="11">
    <source>
        <dbReference type="ARBA" id="ARBA00023163"/>
    </source>
</evidence>
<evidence type="ECO:0000256" key="13">
    <source>
        <dbReference type="ARBA" id="ARBA00025783"/>
    </source>
</evidence>
<evidence type="ECO:0000256" key="14">
    <source>
        <dbReference type="ARBA" id="ARBA00047418"/>
    </source>
</evidence>
<keyword evidence="7" id="KW-0489">Methyltransferase</keyword>
<dbReference type="InterPro" id="IPR029063">
    <property type="entry name" value="SAM-dependent_MTases_sf"/>
</dbReference>
<dbReference type="InterPro" id="IPR019012">
    <property type="entry name" value="RNA_cap_Gua-N2-MeTrfase"/>
</dbReference>
<accession>A0A507DW24</accession>
<feature type="compositionally biased region" description="Low complexity" evidence="23">
    <location>
        <begin position="87"/>
        <end position="102"/>
    </location>
</feature>
<evidence type="ECO:0000256" key="1">
    <source>
        <dbReference type="ARBA" id="ARBA00004408"/>
    </source>
</evidence>
<keyword evidence="9" id="KW-0949">S-adenosyl-L-methionine</keyword>
<keyword evidence="10" id="KW-0805">Transcription regulation</keyword>
<evidence type="ECO:0000256" key="17">
    <source>
        <dbReference type="ARBA" id="ARBA00049075"/>
    </source>
</evidence>
<dbReference type="Pfam" id="PF09445">
    <property type="entry name" value="Methyltransf_15"/>
    <property type="match status" value="1"/>
</dbReference>
<feature type="compositionally biased region" description="Acidic residues" evidence="23">
    <location>
        <begin position="677"/>
        <end position="692"/>
    </location>
</feature>
<comment type="caution">
    <text evidence="24">The sequence shown here is derived from an EMBL/GenBank/DDBJ whole genome shotgun (WGS) entry which is preliminary data.</text>
</comment>
<evidence type="ECO:0000256" key="12">
    <source>
        <dbReference type="ARBA" id="ARBA00023242"/>
    </source>
</evidence>
<evidence type="ECO:0000256" key="16">
    <source>
        <dbReference type="ARBA" id="ARBA00048763"/>
    </source>
</evidence>
<dbReference type="GO" id="GO:0005730">
    <property type="term" value="C:nucleolus"/>
    <property type="evidence" value="ECO:0007669"/>
    <property type="project" value="UniProtKB-SubCell"/>
</dbReference>
<evidence type="ECO:0000256" key="3">
    <source>
        <dbReference type="ARBA" id="ARBA00004604"/>
    </source>
</evidence>
<feature type="compositionally biased region" description="Basic residues" evidence="23">
    <location>
        <begin position="67"/>
        <end position="82"/>
    </location>
</feature>
<dbReference type="GO" id="GO:0005737">
    <property type="term" value="C:cytoplasm"/>
    <property type="evidence" value="ECO:0007669"/>
    <property type="project" value="UniProtKB-SubCell"/>
</dbReference>
<dbReference type="FunFam" id="3.40.50.150:FF:000066">
    <property type="entry name" value="Trimethylguanosine synthase 1"/>
    <property type="match status" value="1"/>
</dbReference>
<feature type="region of interest" description="Disordered" evidence="23">
    <location>
        <begin position="602"/>
        <end position="692"/>
    </location>
</feature>
<feature type="compositionally biased region" description="Polar residues" evidence="23">
    <location>
        <begin position="106"/>
        <end position="120"/>
    </location>
</feature>
<sequence>MGTKRTRTAAELDTPAHKRAKPNDQTFAEHEEGSYTEQDAVSGAHASASSPFESAATPGSTATPGSARRKRARVRRRSRRGKRGVDGDAAANGDFAGDEANGVSVGMTTPGGNEGGSQQSEAEDGAGSMQALGEKSKSLQAAPAAGTPLPVGTLLEISREMLAVQEQAHALEAAKAAALASFAPTPVQQQTPTPQPQNQKAAQQQTPSRNGPKQGRKKNISAKKDAAQNGVVATSAPTALGPGLQASVPAPGPIPPTSLAAAFLAQLRQQEVNGGAADAVPAMGLQTPSPGKSGPNVNSSRNKKKKTKTAPPTMFTPQPHASIMAVNGSSSEATQTPITTHITPNAPTTPGTSYDTDADRSLMDIDYNESTANGADPEWYDDEYYIWTKEYIPKRLRKYWDQRYNLFSRFDEGVMLDEESWFSVTPERMAEHHAARMACDTIIDGFCGAGGNAIQFAKTCKKVIAIDIDPVKLRCARHNARLYGVEDKIEFILGDVIQVAPQYKADAIFLSPPWGGPKYLSAETYDFYAMMPIDGATLLEVAKKITPNICLYMPRNADTQQLIDLAPIPINPTHPACEIETQSLNGRVKAIAAYYGNLVAAPAAPDGAKDDEGTTPGDSSEGEISSSSSSSDESSEESSSSEEESSSAETSSADDSSEESSSSEEESSSAETSSADDTSEESSSEDSSSEQS</sequence>
<evidence type="ECO:0000256" key="20">
    <source>
        <dbReference type="ARBA" id="ARBA00064494"/>
    </source>
</evidence>
<feature type="compositionally biased region" description="Acidic residues" evidence="23">
    <location>
        <begin position="633"/>
        <end position="646"/>
    </location>
</feature>
<name>A0A507DW24_9FUNG</name>
<evidence type="ECO:0000256" key="22">
    <source>
        <dbReference type="ARBA" id="ARBA00081504"/>
    </source>
</evidence>
<evidence type="ECO:0000256" key="15">
    <source>
        <dbReference type="ARBA" id="ARBA00048740"/>
    </source>
</evidence>
<dbReference type="GO" id="GO:0015030">
    <property type="term" value="C:Cajal body"/>
    <property type="evidence" value="ECO:0007669"/>
    <property type="project" value="UniProtKB-SubCell"/>
</dbReference>
<comment type="similarity">
    <text evidence="13">Belongs to the methyltransferase superfamily. Trimethylguanosine synthase family.</text>
</comment>
<feature type="region of interest" description="Disordered" evidence="23">
    <location>
        <begin position="1"/>
        <end position="149"/>
    </location>
</feature>
<feature type="compositionally biased region" description="Polar residues" evidence="23">
    <location>
        <begin position="47"/>
        <end position="64"/>
    </location>
</feature>
<proteinExistence type="inferred from homology"/>
<dbReference type="CDD" id="cd02440">
    <property type="entry name" value="AdoMet_MTases"/>
    <property type="match status" value="1"/>
</dbReference>